<evidence type="ECO:0000256" key="10">
    <source>
        <dbReference type="ARBA" id="ARBA00022833"/>
    </source>
</evidence>
<dbReference type="Pfam" id="PF13639">
    <property type="entry name" value="zf-RING_2"/>
    <property type="match status" value="1"/>
</dbReference>
<accession>A0A3Q7IRX2</accession>
<feature type="transmembrane region" description="Helical" evidence="15">
    <location>
        <begin position="68"/>
        <end position="93"/>
    </location>
</feature>
<proteinExistence type="inferred from homology"/>
<dbReference type="Gramene" id="Solyc11g010330.2.1">
    <property type="protein sequence ID" value="Solyc11g010330.2.1"/>
    <property type="gene ID" value="Solyc11g010330.2"/>
</dbReference>
<reference evidence="17" key="1">
    <citation type="journal article" date="2012" name="Nature">
        <title>The tomato genome sequence provides insights into fleshy fruit evolution.</title>
        <authorList>
            <consortium name="Tomato Genome Consortium"/>
        </authorList>
    </citation>
    <scope>NUCLEOTIDE SEQUENCE [LARGE SCALE GENOMIC DNA]</scope>
    <source>
        <strain evidence="17">cv. Heinz 1706</strain>
    </source>
</reference>
<evidence type="ECO:0000256" key="12">
    <source>
        <dbReference type="ARBA" id="ARBA00023136"/>
    </source>
</evidence>
<sequence length="545" mass="62973">MTICYLFFYVKQLLRDVSPSILNQKKKRRNLANLISCFYTKILYASSHENSRKKVPFFFHSFLKILKYCIIVTLKGVVVFMFLPCCFDLMAFFNRKMLEEHIFDVPKSVKCLSCTSYVCTNDCGDTYVPSDGPFFPPPPPPYVTSEKYHMPFYFIIMLCVFGAFFMFICYMIILRRSRSNSRPNNVSQFDETREDFVIDENLGPMLDHPIWYIRTVGLGQDVIDSITVFKYRKDEFLIDGSDCSVCLTEFEEDESLRLLPKCSHAFHIPCIDTWLRSHKNCPLCRAPIVSDNDTSPRMDRVVEVVSVGDDGSSTNDVDLELDEEGNNQEMRCGVVENVDEEEEEGRSTLDLSMKIPRVNVDGRRKGGRAFSDLVDQHRVVKEINDELQPARRSVSMDSSVARVIHLAMNEMNSKKFDQGCSSSKRGDRNSSLYKAMKSSSFGLSLQKVPIISMKRSFSTSGKCSLPTTSKIQDPRQTIVKVVFYIKDLETNEFYEEIFEFIRLIIQQETEQSLFRSIVNLMLNFAVFDEARNSLEQWWIMLNILM</sequence>
<keyword evidence="6 15" id="KW-0812">Transmembrane</keyword>
<dbReference type="UniPathway" id="UPA00143"/>
<organism evidence="17">
    <name type="scientific">Solanum lycopersicum</name>
    <name type="common">Tomato</name>
    <name type="synonym">Lycopersicon esculentum</name>
    <dbReference type="NCBI Taxonomy" id="4081"/>
    <lineage>
        <taxon>Eukaryota</taxon>
        <taxon>Viridiplantae</taxon>
        <taxon>Streptophyta</taxon>
        <taxon>Embryophyta</taxon>
        <taxon>Tracheophyta</taxon>
        <taxon>Spermatophyta</taxon>
        <taxon>Magnoliopsida</taxon>
        <taxon>eudicotyledons</taxon>
        <taxon>Gunneridae</taxon>
        <taxon>Pentapetalae</taxon>
        <taxon>asterids</taxon>
        <taxon>lamiids</taxon>
        <taxon>Solanales</taxon>
        <taxon>Solanaceae</taxon>
        <taxon>Solanoideae</taxon>
        <taxon>Solaneae</taxon>
        <taxon>Solanum</taxon>
        <taxon>Solanum subgen. Lycopersicon</taxon>
    </lineage>
</organism>
<evidence type="ECO:0000256" key="15">
    <source>
        <dbReference type="SAM" id="Phobius"/>
    </source>
</evidence>
<dbReference type="FunFam" id="3.30.40.10:FF:000187">
    <property type="entry name" value="E3 ubiquitin-protein ligase ATL6"/>
    <property type="match status" value="1"/>
</dbReference>
<evidence type="ECO:0000256" key="3">
    <source>
        <dbReference type="ARBA" id="ARBA00004906"/>
    </source>
</evidence>
<comment type="catalytic activity">
    <reaction evidence="1">
        <text>S-ubiquitinyl-[E2 ubiquitin-conjugating enzyme]-L-cysteine + [acceptor protein]-L-lysine = [E2 ubiquitin-conjugating enzyme]-L-cysteine + N(6)-ubiquitinyl-[acceptor protein]-L-lysine.</text>
        <dbReference type="EC" id="2.3.2.27"/>
    </reaction>
</comment>
<dbReference type="SUPFAM" id="SSF57850">
    <property type="entry name" value="RING/U-box"/>
    <property type="match status" value="1"/>
</dbReference>
<dbReference type="InterPro" id="IPR013083">
    <property type="entry name" value="Znf_RING/FYVE/PHD"/>
</dbReference>
<dbReference type="PROSITE" id="PS50089">
    <property type="entry name" value="ZF_RING_2"/>
    <property type="match status" value="1"/>
</dbReference>
<feature type="transmembrane region" description="Helical" evidence="15">
    <location>
        <begin position="152"/>
        <end position="173"/>
    </location>
</feature>
<comment type="subcellular location">
    <subcellularLocation>
        <location evidence="2">Membrane</location>
        <topology evidence="2">Single-pass membrane protein</topology>
    </subcellularLocation>
</comment>
<dbReference type="GO" id="GO:0061630">
    <property type="term" value="F:ubiquitin protein ligase activity"/>
    <property type="evidence" value="ECO:0007669"/>
    <property type="project" value="UniProtKB-EC"/>
</dbReference>
<evidence type="ECO:0000256" key="2">
    <source>
        <dbReference type="ARBA" id="ARBA00004167"/>
    </source>
</evidence>
<dbReference type="EC" id="2.3.2.27" evidence="4"/>
<dbReference type="Proteomes" id="UP000004994">
    <property type="component" value="Chromosome 11"/>
</dbReference>
<evidence type="ECO:0000256" key="13">
    <source>
        <dbReference type="ARBA" id="ARBA00024209"/>
    </source>
</evidence>
<dbReference type="GO" id="GO:0008270">
    <property type="term" value="F:zinc ion binding"/>
    <property type="evidence" value="ECO:0007669"/>
    <property type="project" value="UniProtKB-KW"/>
</dbReference>
<keyword evidence="18" id="KW-1185">Reference proteome</keyword>
<dbReference type="EnsemblPlants" id="Solyc11g010330.2.1">
    <property type="protein sequence ID" value="Solyc11g010330.2.1"/>
    <property type="gene ID" value="Solyc11g010330.2"/>
</dbReference>
<comment type="similarity">
    <text evidence="13">Belongs to the RING-type zinc finger family. ATL subfamily.</text>
</comment>
<evidence type="ECO:0000256" key="4">
    <source>
        <dbReference type="ARBA" id="ARBA00012483"/>
    </source>
</evidence>
<dbReference type="InParanoid" id="A0A3Q7IRX2"/>
<dbReference type="InterPro" id="IPR044600">
    <property type="entry name" value="ATL1/ATL16-like"/>
</dbReference>
<evidence type="ECO:0000256" key="14">
    <source>
        <dbReference type="PROSITE-ProRule" id="PRU00175"/>
    </source>
</evidence>
<keyword evidence="8 14" id="KW-0863">Zinc-finger</keyword>
<evidence type="ECO:0000259" key="16">
    <source>
        <dbReference type="PROSITE" id="PS50089"/>
    </source>
</evidence>
<dbReference type="PaxDb" id="4081-Solyc11g010330.1.1"/>
<comment type="pathway">
    <text evidence="3">Protein modification; protein ubiquitination.</text>
</comment>
<keyword evidence="12 15" id="KW-0472">Membrane</keyword>
<evidence type="ECO:0000256" key="5">
    <source>
        <dbReference type="ARBA" id="ARBA00022679"/>
    </source>
</evidence>
<dbReference type="AlphaFoldDB" id="A0A3Q7IRX2"/>
<keyword evidence="5" id="KW-0808">Transferase</keyword>
<dbReference type="InterPro" id="IPR001841">
    <property type="entry name" value="Znf_RING"/>
</dbReference>
<evidence type="ECO:0000256" key="9">
    <source>
        <dbReference type="ARBA" id="ARBA00022786"/>
    </source>
</evidence>
<keyword evidence="11 15" id="KW-1133">Transmembrane helix</keyword>
<keyword evidence="10" id="KW-0862">Zinc</keyword>
<dbReference type="Gene3D" id="3.30.40.10">
    <property type="entry name" value="Zinc/RING finger domain, C3HC4 (zinc finger)"/>
    <property type="match status" value="1"/>
</dbReference>
<keyword evidence="9" id="KW-0833">Ubl conjugation pathway</keyword>
<reference evidence="17" key="2">
    <citation type="submission" date="2019-01" db="UniProtKB">
        <authorList>
            <consortium name="EnsemblPlants"/>
        </authorList>
    </citation>
    <scope>IDENTIFICATION</scope>
    <source>
        <strain evidence="17">cv. Heinz 1706</strain>
    </source>
</reference>
<evidence type="ECO:0000256" key="7">
    <source>
        <dbReference type="ARBA" id="ARBA00022723"/>
    </source>
</evidence>
<evidence type="ECO:0000313" key="18">
    <source>
        <dbReference type="Proteomes" id="UP000004994"/>
    </source>
</evidence>
<dbReference type="STRING" id="4081.A0A3Q7IRX2"/>
<dbReference type="CDD" id="cd16461">
    <property type="entry name" value="RING-H2_EL5-like"/>
    <property type="match status" value="1"/>
</dbReference>
<evidence type="ECO:0000256" key="1">
    <source>
        <dbReference type="ARBA" id="ARBA00000900"/>
    </source>
</evidence>
<dbReference type="GO" id="GO:0016567">
    <property type="term" value="P:protein ubiquitination"/>
    <property type="evidence" value="ECO:0000318"/>
    <property type="project" value="GO_Central"/>
</dbReference>
<feature type="domain" description="RING-type" evidence="16">
    <location>
        <begin position="243"/>
        <end position="285"/>
    </location>
</feature>
<evidence type="ECO:0000313" key="17">
    <source>
        <dbReference type="EnsemblPlants" id="Solyc11g010330.2.1"/>
    </source>
</evidence>
<name>A0A3Q7IRX2_SOLLC</name>
<evidence type="ECO:0000256" key="6">
    <source>
        <dbReference type="ARBA" id="ARBA00022692"/>
    </source>
</evidence>
<evidence type="ECO:0000256" key="11">
    <source>
        <dbReference type="ARBA" id="ARBA00022989"/>
    </source>
</evidence>
<protein>
    <recommendedName>
        <fullName evidence="4">RING-type E3 ubiquitin transferase</fullName>
        <ecNumber evidence="4">2.3.2.27</ecNumber>
    </recommendedName>
</protein>
<dbReference type="SMART" id="SM00184">
    <property type="entry name" value="RING"/>
    <property type="match status" value="1"/>
</dbReference>
<dbReference type="PANTHER" id="PTHR46913:SF19">
    <property type="entry name" value="RING-TYPE E3 UBIQUITIN TRANSFERASE"/>
    <property type="match status" value="1"/>
</dbReference>
<dbReference type="OMA" id="GSACKFQ"/>
<keyword evidence="7" id="KW-0479">Metal-binding</keyword>
<evidence type="ECO:0000256" key="8">
    <source>
        <dbReference type="ARBA" id="ARBA00022771"/>
    </source>
</evidence>
<dbReference type="PANTHER" id="PTHR46913">
    <property type="entry name" value="RING-H2 FINGER PROTEIN ATL16"/>
    <property type="match status" value="1"/>
</dbReference>
<dbReference type="GO" id="GO:0016020">
    <property type="term" value="C:membrane"/>
    <property type="evidence" value="ECO:0007669"/>
    <property type="project" value="UniProtKB-SubCell"/>
</dbReference>